<evidence type="ECO:0000313" key="3">
    <source>
        <dbReference type="Proteomes" id="UP000027661"/>
    </source>
</evidence>
<comment type="caution">
    <text evidence="2">The sequence shown here is derived from an EMBL/GenBank/DDBJ whole genome shotgun (WGS) entry which is preliminary data.</text>
</comment>
<evidence type="ECO:0000313" key="1">
    <source>
        <dbReference type="EMBL" id="KDS53924.1"/>
    </source>
</evidence>
<dbReference type="EMBL" id="JNHM01000028">
    <property type="protein sequence ID" value="KDS53924.1"/>
    <property type="molecule type" value="Genomic_DNA"/>
</dbReference>
<dbReference type="RefSeq" id="WP_007839242.1">
    <property type="nucleotide sequence ID" value="NZ_JNHM01000005.1"/>
</dbReference>
<proteinExistence type="predicted"/>
<sequence>MDAKKITEDYHDWHNIAELRLLGLSRSQIAKKLQLPPGRVMRLSRLNVDELLQHGNRPRPSYSCRLDPYEESVKHLLITCPYYSSTQIHEYLKENNPSFPKVCEKTVFNYVKKIRKRYDIPARV</sequence>
<reference evidence="2 3" key="1">
    <citation type="submission" date="2014-04" db="EMBL/GenBank/DDBJ databases">
        <authorList>
            <person name="Sears C."/>
            <person name="Carroll K."/>
            <person name="Sack B.R."/>
            <person name="Qadri F."/>
            <person name="Myers L.L."/>
            <person name="Chung G.-T."/>
            <person name="Escheverria P."/>
            <person name="Fraser C.M."/>
            <person name="Sadzewicz L."/>
            <person name="Shefchek K.A."/>
            <person name="Tallon L."/>
            <person name="Das S.P."/>
            <person name="Daugherty S."/>
            <person name="Mongodin E.F."/>
        </authorList>
    </citation>
    <scope>NUCLEOTIDE SEQUENCE [LARGE SCALE GENOMIC DNA]</scope>
    <source>
        <strain evidence="2 3">3975 RP4</strain>
    </source>
</reference>
<dbReference type="Proteomes" id="UP000027661">
    <property type="component" value="Unassembled WGS sequence"/>
</dbReference>
<evidence type="ECO:0000313" key="2">
    <source>
        <dbReference type="EMBL" id="KDS56319.1"/>
    </source>
</evidence>
<gene>
    <name evidence="2" type="ORF">M099_0389</name>
    <name evidence="1" type="ORF">M099_2350</name>
</gene>
<dbReference type="GeneID" id="93449155"/>
<organism evidence="2 3">
    <name type="scientific">Phocaeicola vulgatus str. 3975 RP4</name>
    <dbReference type="NCBI Taxonomy" id="1339352"/>
    <lineage>
        <taxon>Bacteria</taxon>
        <taxon>Pseudomonadati</taxon>
        <taxon>Bacteroidota</taxon>
        <taxon>Bacteroidia</taxon>
        <taxon>Bacteroidales</taxon>
        <taxon>Bacteroidaceae</taxon>
        <taxon>Phocaeicola</taxon>
    </lineage>
</organism>
<accession>A0A069SPJ1</accession>
<dbReference type="AlphaFoldDB" id="A0A069SPJ1"/>
<dbReference type="EMBL" id="JNHM01000005">
    <property type="protein sequence ID" value="KDS56319.1"/>
    <property type="molecule type" value="Genomic_DNA"/>
</dbReference>
<name>A0A069SPJ1_PHOVU</name>
<dbReference type="PATRIC" id="fig|1339352.3.peg.2258"/>
<protein>
    <submittedName>
        <fullName evidence="2">Putative uPI000043EFFC-like cluster protein</fullName>
    </submittedName>
</protein>